<dbReference type="Proteomes" id="UP000004671">
    <property type="component" value="Chromosome"/>
</dbReference>
<evidence type="ECO:0000313" key="12">
    <source>
        <dbReference type="Proteomes" id="UP000183868"/>
    </source>
</evidence>
<name>H1XTP1_CALAY</name>
<dbReference type="Proteomes" id="UP000183868">
    <property type="component" value="Chromosome"/>
</dbReference>
<organism evidence="10 11">
    <name type="scientific">Caldithrix abyssi DSM 13497</name>
    <dbReference type="NCBI Taxonomy" id="880073"/>
    <lineage>
        <taxon>Bacteria</taxon>
        <taxon>Pseudomonadati</taxon>
        <taxon>Calditrichota</taxon>
        <taxon>Calditrichia</taxon>
        <taxon>Calditrichales</taxon>
        <taxon>Calditrichaceae</taxon>
        <taxon>Caldithrix</taxon>
    </lineage>
</organism>
<keyword evidence="4 7" id="KW-0812">Transmembrane</keyword>
<dbReference type="EMBL" id="CP018099">
    <property type="protein sequence ID" value="APF17412.1"/>
    <property type="molecule type" value="Genomic_DNA"/>
</dbReference>
<feature type="transmembrane region" description="Helical" evidence="7">
    <location>
        <begin position="820"/>
        <end position="840"/>
    </location>
</feature>
<accession>H1XTP1</accession>
<evidence type="ECO:0000313" key="10">
    <source>
        <dbReference type="EMBL" id="EHO41516.1"/>
    </source>
</evidence>
<dbReference type="InterPro" id="IPR004869">
    <property type="entry name" value="MMPL_dom"/>
</dbReference>
<keyword evidence="11" id="KW-1185">Reference proteome</keyword>
<feature type="domain" description="SSD" evidence="8">
    <location>
        <begin position="819"/>
        <end position="945"/>
    </location>
</feature>
<dbReference type="HOGENOM" id="CLU_008861_1_1_0"/>
<dbReference type="GO" id="GO:0022857">
    <property type="term" value="F:transmembrane transporter activity"/>
    <property type="evidence" value="ECO:0007669"/>
    <property type="project" value="InterPro"/>
</dbReference>
<feature type="transmembrane region" description="Helical" evidence="7">
    <location>
        <begin position="263"/>
        <end position="285"/>
    </location>
</feature>
<dbReference type="Pfam" id="PF03176">
    <property type="entry name" value="MMPL"/>
    <property type="match status" value="2"/>
</dbReference>
<dbReference type="STRING" id="880073.Cabys_661"/>
<gene>
    <name evidence="9" type="ORF">Cabys_661</name>
    <name evidence="10" type="ORF">Calab_1902</name>
</gene>
<dbReference type="PRINTS" id="PR00702">
    <property type="entry name" value="ACRIFLAVINRP"/>
</dbReference>
<dbReference type="PANTHER" id="PTHR33406:SF6">
    <property type="entry name" value="MEMBRANE PROTEIN YDGH-RELATED"/>
    <property type="match status" value="1"/>
</dbReference>
<feature type="transmembrane region" description="Helical" evidence="7">
    <location>
        <begin position="398"/>
        <end position="417"/>
    </location>
</feature>
<feature type="transmembrane region" description="Helical" evidence="7">
    <location>
        <begin position="12"/>
        <end position="30"/>
    </location>
</feature>
<dbReference type="EMBL" id="CM001402">
    <property type="protein sequence ID" value="EHO41516.1"/>
    <property type="molecule type" value="Genomic_DNA"/>
</dbReference>
<feature type="transmembrane region" description="Helical" evidence="7">
    <location>
        <begin position="846"/>
        <end position="864"/>
    </location>
</feature>
<comment type="subcellular location">
    <subcellularLocation>
        <location evidence="1">Cell membrane</location>
        <topology evidence="1">Multi-pass membrane protein</topology>
    </subcellularLocation>
</comment>
<keyword evidence="6 7" id="KW-0472">Membrane</keyword>
<proteinExistence type="inferred from homology"/>
<keyword evidence="5 7" id="KW-1133">Transmembrane helix</keyword>
<dbReference type="PaxDb" id="880073-Calab_1902"/>
<reference evidence="10 11" key="1">
    <citation type="submission" date="2011-09" db="EMBL/GenBank/DDBJ databases">
        <title>The permanent draft genome of Caldithrix abyssi DSM 13497.</title>
        <authorList>
            <consortium name="US DOE Joint Genome Institute (JGI-PGF)"/>
            <person name="Lucas S."/>
            <person name="Han J."/>
            <person name="Lapidus A."/>
            <person name="Bruce D."/>
            <person name="Goodwin L."/>
            <person name="Pitluck S."/>
            <person name="Peters L."/>
            <person name="Kyrpides N."/>
            <person name="Mavromatis K."/>
            <person name="Ivanova N."/>
            <person name="Mikhailova N."/>
            <person name="Chertkov O."/>
            <person name="Detter J.C."/>
            <person name="Tapia R."/>
            <person name="Han C."/>
            <person name="Land M."/>
            <person name="Hauser L."/>
            <person name="Markowitz V."/>
            <person name="Cheng J.-F."/>
            <person name="Hugenholtz P."/>
            <person name="Woyke T."/>
            <person name="Wu D."/>
            <person name="Spring S."/>
            <person name="Brambilla E."/>
            <person name="Klenk H.-P."/>
            <person name="Eisen J.A."/>
        </authorList>
    </citation>
    <scope>NUCLEOTIDE SEQUENCE [LARGE SCALE GENOMIC DNA]</scope>
    <source>
        <strain evidence="10 11">DSM 13497</strain>
    </source>
</reference>
<reference evidence="9 12" key="2">
    <citation type="submission" date="2016-11" db="EMBL/GenBank/DDBJ databases">
        <title>Genomic analysis of Caldithrix abyssi and proposal of a novel bacterial phylum Caldithrichaeota.</title>
        <authorList>
            <person name="Kublanov I."/>
            <person name="Sigalova O."/>
            <person name="Gavrilov S."/>
            <person name="Lebedinsky A."/>
            <person name="Ivanova N."/>
            <person name="Daum C."/>
            <person name="Reddy T."/>
            <person name="Klenk H.P."/>
            <person name="Goker M."/>
            <person name="Reva O."/>
            <person name="Miroshnichenko M."/>
            <person name="Kyprides N."/>
            <person name="Woyke T."/>
            <person name="Gelfand M."/>
        </authorList>
    </citation>
    <scope>NUCLEOTIDE SEQUENCE [LARGE SCALE GENOMIC DNA]</scope>
    <source>
        <strain evidence="9 12">LF13</strain>
    </source>
</reference>
<dbReference type="InParanoid" id="H1XTP1"/>
<dbReference type="OrthoDB" id="9803781at2"/>
<dbReference type="InterPro" id="IPR050545">
    <property type="entry name" value="Mycobact_MmpL"/>
</dbReference>
<feature type="transmembrane region" description="Helical" evidence="7">
    <location>
        <begin position="237"/>
        <end position="257"/>
    </location>
</feature>
<evidence type="ECO:0000256" key="2">
    <source>
        <dbReference type="ARBA" id="ARBA00010157"/>
    </source>
</evidence>
<dbReference type="Gene3D" id="1.20.1640.10">
    <property type="entry name" value="Multidrug efflux transporter AcrB transmembrane domain"/>
    <property type="match status" value="2"/>
</dbReference>
<evidence type="ECO:0000256" key="7">
    <source>
        <dbReference type="SAM" id="Phobius"/>
    </source>
</evidence>
<dbReference type="InterPro" id="IPR001036">
    <property type="entry name" value="Acrflvin-R"/>
</dbReference>
<dbReference type="GO" id="GO:0005886">
    <property type="term" value="C:plasma membrane"/>
    <property type="evidence" value="ECO:0007669"/>
    <property type="project" value="UniProtKB-SubCell"/>
</dbReference>
<evidence type="ECO:0000256" key="3">
    <source>
        <dbReference type="ARBA" id="ARBA00022475"/>
    </source>
</evidence>
<evidence type="ECO:0000256" key="4">
    <source>
        <dbReference type="ARBA" id="ARBA00022692"/>
    </source>
</evidence>
<feature type="transmembrane region" description="Helical" evidence="7">
    <location>
        <begin position="211"/>
        <end position="230"/>
    </location>
</feature>
<dbReference type="InterPro" id="IPR000731">
    <property type="entry name" value="SSD"/>
</dbReference>
<dbReference type="PANTHER" id="PTHR33406">
    <property type="entry name" value="MEMBRANE PROTEIN MJ1562-RELATED"/>
    <property type="match status" value="1"/>
</dbReference>
<feature type="transmembrane region" description="Helical" evidence="7">
    <location>
        <begin position="921"/>
        <end position="945"/>
    </location>
</feature>
<feature type="transmembrane region" description="Helical" evidence="7">
    <location>
        <begin position="795"/>
        <end position="813"/>
    </location>
</feature>
<dbReference type="KEGG" id="caby:Cabys_661"/>
<evidence type="ECO:0000256" key="6">
    <source>
        <dbReference type="ARBA" id="ARBA00023136"/>
    </source>
</evidence>
<dbReference type="SUPFAM" id="SSF82866">
    <property type="entry name" value="Multidrug efflux transporter AcrB transmembrane domain"/>
    <property type="match status" value="2"/>
</dbReference>
<evidence type="ECO:0000313" key="9">
    <source>
        <dbReference type="EMBL" id="APF17412.1"/>
    </source>
</evidence>
<feature type="domain" description="SSD" evidence="8">
    <location>
        <begin position="240"/>
        <end position="362"/>
    </location>
</feature>
<feature type="transmembrane region" description="Helical" evidence="7">
    <location>
        <begin position="895"/>
        <end position="915"/>
    </location>
</feature>
<evidence type="ECO:0000259" key="8">
    <source>
        <dbReference type="PROSITE" id="PS50156"/>
    </source>
</evidence>
<dbReference type="RefSeq" id="WP_006928656.1">
    <property type="nucleotide sequence ID" value="NZ_CM001402.1"/>
</dbReference>
<evidence type="ECO:0000256" key="5">
    <source>
        <dbReference type="ARBA" id="ARBA00022989"/>
    </source>
</evidence>
<dbReference type="AlphaFoldDB" id="H1XTP1"/>
<dbReference type="eggNOG" id="COG1033">
    <property type="taxonomic scope" value="Bacteria"/>
</dbReference>
<evidence type="ECO:0000313" key="11">
    <source>
        <dbReference type="Proteomes" id="UP000004671"/>
    </source>
</evidence>
<keyword evidence="3" id="KW-1003">Cell membrane</keyword>
<evidence type="ECO:0000256" key="1">
    <source>
        <dbReference type="ARBA" id="ARBA00004651"/>
    </source>
</evidence>
<comment type="similarity">
    <text evidence="2">Belongs to the resistance-nodulation-cell division (RND) (TC 2.A.6) family. MmpL subfamily.</text>
</comment>
<dbReference type="PROSITE" id="PS50156">
    <property type="entry name" value="SSD"/>
    <property type="match status" value="2"/>
</dbReference>
<feature type="transmembrane region" description="Helical" evidence="7">
    <location>
        <begin position="305"/>
        <end position="331"/>
    </location>
</feature>
<sequence length="970" mass="108720">MERLAESVVKYRIPIIISVVFLTVFFGYQLKNIKVNSDLFSYLREDDPDVQLFNRIGKEYAGTSIAMVGIGADDIFTHKTLNVINRITEKIKQIDGVATVMSLTDVLDIRSFEGSLEVGRLIDKNNIPDDPQKLRQIRSYTLSKDMYNGRIVSPDGKVTIIIARLKQNADKQEVARKIQEIAQKEAGSYQLYFSGLPMQMLEVNDIIISDMLYLVPLVALVLVFMLYFSFRTKRGVILPLLTVIISTIWAMGLMSLLGVELSIISNIMPVLLIAIGSAYGIHMIARYKEDIKGAADTISCIKHSLSTVGVPIILAGMTTVVGFFSFAGSYLTAVNDFGIFTGIGVIFALVISITFLPAFLTFLKKPEIKTINKEGKKENALDRFLDRLAFFVLKNEKLIIILGGLLVIISIIGLPRIKREVNMIEYFKEDTDIRIAEVMMEKKFGGSTPVQVLVKGDLKNPFVLKEMRKFEKFLESVPYVSKPQSIADLICEMNKVMNNHYTIPDTREGVANLWFFIEGESILEQLVNNEGNEGIIQANLATMATGKILKSVNMINDYIKNEMDTALVAVKINQDNAQEIINLKIPEITQLILSDFTRHQIETEVDRAQLRKLIREIYLTKRVQFDDRTLNDISEKVVDFFLNESEIEIDDEALIRQITDQILDLVKSGNPISEAAIKKTLTRQLASRGSYDADEIADTAYSLFVILDEYWQYQRIMEGVDLIIARFAPEAKNNAKLRDALRDDLWVLNEKVIALPSAVASSKGLEGDRVSVQFVQSGMPLIFTKLDDSLMKSQIQSLFIALVLVTIILIIQLNSVTGGLISITPIILTVLLNFALMAYLDIPLDNATMMIASIAIGIGIDYSIHFTHRFKEEFSRSDDPLKALEATMLTTGRAILTNALAVGAGFIILIFAQLIPIQRFGWLTATTMLFSSIGAVTFLPALILFTRARFVGNFRNFSFPDKIVGKKRGR</sequence>
<protein>
    <submittedName>
        <fullName evidence="9">Putative exporter protein, RND superfamily</fullName>
    </submittedName>
</protein>
<feature type="transmembrane region" description="Helical" evidence="7">
    <location>
        <begin position="337"/>
        <end position="363"/>
    </location>
</feature>